<dbReference type="GeneID" id="85363623"/>
<dbReference type="EMBL" id="JAUEPS010000003">
    <property type="protein sequence ID" value="KAK0466852.1"/>
    <property type="molecule type" value="Genomic_DNA"/>
</dbReference>
<comment type="caution">
    <text evidence="3">The sequence shown here is derived from an EMBL/GenBank/DDBJ whole genome shotgun (WGS) entry which is preliminary data.</text>
</comment>
<evidence type="ECO:0000256" key="2">
    <source>
        <dbReference type="SAM" id="MobiDB-lite"/>
    </source>
</evidence>
<organism evidence="3 4">
    <name type="scientific">Armillaria tabescens</name>
    <name type="common">Ringless honey mushroom</name>
    <name type="synonym">Agaricus tabescens</name>
    <dbReference type="NCBI Taxonomy" id="1929756"/>
    <lineage>
        <taxon>Eukaryota</taxon>
        <taxon>Fungi</taxon>
        <taxon>Dikarya</taxon>
        <taxon>Basidiomycota</taxon>
        <taxon>Agaricomycotina</taxon>
        <taxon>Agaricomycetes</taxon>
        <taxon>Agaricomycetidae</taxon>
        <taxon>Agaricales</taxon>
        <taxon>Marasmiineae</taxon>
        <taxon>Physalacriaceae</taxon>
        <taxon>Desarmillaria</taxon>
    </lineage>
</organism>
<dbReference type="AlphaFoldDB" id="A0AA39NJK9"/>
<feature type="region of interest" description="Disordered" evidence="2">
    <location>
        <begin position="127"/>
        <end position="175"/>
    </location>
</feature>
<gene>
    <name evidence="3" type="ORF">EV420DRAFT_1743442</name>
</gene>
<feature type="coiled-coil region" evidence="1">
    <location>
        <begin position="2"/>
        <end position="75"/>
    </location>
</feature>
<keyword evidence="4" id="KW-1185">Reference proteome</keyword>
<dbReference type="Proteomes" id="UP001175211">
    <property type="component" value="Unassembled WGS sequence"/>
</dbReference>
<proteinExistence type="predicted"/>
<dbReference type="RefSeq" id="XP_060337444.1">
    <property type="nucleotide sequence ID" value="XM_060480075.1"/>
</dbReference>
<accession>A0AA39NJK9</accession>
<evidence type="ECO:0000256" key="1">
    <source>
        <dbReference type="SAM" id="Coils"/>
    </source>
</evidence>
<evidence type="ECO:0000313" key="4">
    <source>
        <dbReference type="Proteomes" id="UP001175211"/>
    </source>
</evidence>
<reference evidence="3" key="1">
    <citation type="submission" date="2023-06" db="EMBL/GenBank/DDBJ databases">
        <authorList>
            <consortium name="Lawrence Berkeley National Laboratory"/>
            <person name="Ahrendt S."/>
            <person name="Sahu N."/>
            <person name="Indic B."/>
            <person name="Wong-Bajracharya J."/>
            <person name="Merenyi Z."/>
            <person name="Ke H.-M."/>
            <person name="Monk M."/>
            <person name="Kocsube S."/>
            <person name="Drula E."/>
            <person name="Lipzen A."/>
            <person name="Balint B."/>
            <person name="Henrissat B."/>
            <person name="Andreopoulos B."/>
            <person name="Martin F.M."/>
            <person name="Harder C.B."/>
            <person name="Rigling D."/>
            <person name="Ford K.L."/>
            <person name="Foster G.D."/>
            <person name="Pangilinan J."/>
            <person name="Papanicolaou A."/>
            <person name="Barry K."/>
            <person name="LaButti K."/>
            <person name="Viragh M."/>
            <person name="Koriabine M."/>
            <person name="Yan M."/>
            <person name="Riley R."/>
            <person name="Champramary S."/>
            <person name="Plett K.L."/>
            <person name="Tsai I.J."/>
            <person name="Slot J."/>
            <person name="Sipos G."/>
            <person name="Plett J."/>
            <person name="Nagy L.G."/>
            <person name="Grigoriev I.V."/>
        </authorList>
    </citation>
    <scope>NUCLEOTIDE SEQUENCE</scope>
    <source>
        <strain evidence="3">CCBAS 213</strain>
    </source>
</reference>
<evidence type="ECO:0000313" key="3">
    <source>
        <dbReference type="EMBL" id="KAK0466852.1"/>
    </source>
</evidence>
<feature type="region of interest" description="Disordered" evidence="2">
    <location>
        <begin position="213"/>
        <end position="251"/>
    </location>
</feature>
<sequence length="251" mass="28757">MVKTLEQRLGQLHGEFDELKTASERNAIELKAALTNCQNVANNLEKCKDELTKEVETYKIESNALQEELLLLKTNNTSVDQLVNRSTTHPRRYLFRTPRKRKTRARALSHRISRTCLPQVMKRDTRYKATDLENSTSSLGDEGDDVQGYDNEYIHDSEGGKLNSLGNGEPYPSNRWNRSVQRRRLEMAIYVIHVGRQTGLSERPRTQFLLWPQMANPPKKPSQHTPFTATSKLTLPASTGHPLLDTRRDTD</sequence>
<dbReference type="Gene3D" id="6.10.250.3110">
    <property type="match status" value="1"/>
</dbReference>
<name>A0AA39NJK9_ARMTA</name>
<keyword evidence="1" id="KW-0175">Coiled coil</keyword>
<protein>
    <submittedName>
        <fullName evidence="3">Uncharacterized protein</fullName>
    </submittedName>
</protein>
<feature type="compositionally biased region" description="Polar residues" evidence="2">
    <location>
        <begin position="223"/>
        <end position="237"/>
    </location>
</feature>